<organism evidence="2 3">
    <name type="scientific">Papilio machaon</name>
    <name type="common">Old World swallowtail butterfly</name>
    <dbReference type="NCBI Taxonomy" id="76193"/>
    <lineage>
        <taxon>Eukaryota</taxon>
        <taxon>Metazoa</taxon>
        <taxon>Ecdysozoa</taxon>
        <taxon>Arthropoda</taxon>
        <taxon>Hexapoda</taxon>
        <taxon>Insecta</taxon>
        <taxon>Pterygota</taxon>
        <taxon>Neoptera</taxon>
        <taxon>Endopterygota</taxon>
        <taxon>Lepidoptera</taxon>
        <taxon>Glossata</taxon>
        <taxon>Ditrysia</taxon>
        <taxon>Papilionoidea</taxon>
        <taxon>Papilionidae</taxon>
        <taxon>Papilioninae</taxon>
        <taxon>Papilio</taxon>
    </lineage>
</organism>
<keyword evidence="3" id="KW-1185">Reference proteome</keyword>
<dbReference type="InParanoid" id="A0A194RAA5"/>
<dbReference type="AlphaFoldDB" id="A0A194RAA5"/>
<evidence type="ECO:0000313" key="2">
    <source>
        <dbReference type="EMBL" id="KPJ14205.1"/>
    </source>
</evidence>
<dbReference type="Proteomes" id="UP000053240">
    <property type="component" value="Unassembled WGS sequence"/>
</dbReference>
<sequence>MASPSTTDTEEMELDSPLSPENPDDAGGLFTEVRNKKKRKKRSSPASSSASSVVPISRASEGAAPMSPARTRIFPAGSNPSPYGYPR</sequence>
<accession>A0A194RAA5</accession>
<feature type="region of interest" description="Disordered" evidence="1">
    <location>
        <begin position="1"/>
        <end position="87"/>
    </location>
</feature>
<feature type="compositionally biased region" description="Low complexity" evidence="1">
    <location>
        <begin position="44"/>
        <end position="60"/>
    </location>
</feature>
<reference evidence="2 3" key="1">
    <citation type="journal article" date="2015" name="Nat. Commun.">
        <title>Outbred genome sequencing and CRISPR/Cas9 gene editing in butterflies.</title>
        <authorList>
            <person name="Li X."/>
            <person name="Fan D."/>
            <person name="Zhang W."/>
            <person name="Liu G."/>
            <person name="Zhang L."/>
            <person name="Zhao L."/>
            <person name="Fang X."/>
            <person name="Chen L."/>
            <person name="Dong Y."/>
            <person name="Chen Y."/>
            <person name="Ding Y."/>
            <person name="Zhao R."/>
            <person name="Feng M."/>
            <person name="Zhu Y."/>
            <person name="Feng Y."/>
            <person name="Jiang X."/>
            <person name="Zhu D."/>
            <person name="Xiang H."/>
            <person name="Feng X."/>
            <person name="Li S."/>
            <person name="Wang J."/>
            <person name="Zhang G."/>
            <person name="Kronforst M.R."/>
            <person name="Wang W."/>
        </authorList>
    </citation>
    <scope>NUCLEOTIDE SEQUENCE [LARGE SCALE GENOMIC DNA]</scope>
    <source>
        <strain evidence="2">Ya'a_city_454_Pm</strain>
        <tissue evidence="2">Whole body</tissue>
    </source>
</reference>
<evidence type="ECO:0000256" key="1">
    <source>
        <dbReference type="SAM" id="MobiDB-lite"/>
    </source>
</evidence>
<name>A0A194RAA5_PAPMA</name>
<dbReference type="EMBL" id="KQ460500">
    <property type="protein sequence ID" value="KPJ14205.1"/>
    <property type="molecule type" value="Genomic_DNA"/>
</dbReference>
<protein>
    <submittedName>
        <fullName evidence="2">Uncharacterized protein</fullName>
    </submittedName>
</protein>
<evidence type="ECO:0000313" key="3">
    <source>
        <dbReference type="Proteomes" id="UP000053240"/>
    </source>
</evidence>
<gene>
    <name evidence="2" type="ORF">RR48_06955</name>
</gene>
<proteinExistence type="predicted"/>